<comment type="caution">
    <text evidence="3">The sequence shown here is derived from an EMBL/GenBank/DDBJ whole genome shotgun (WGS) entry which is preliminary data.</text>
</comment>
<dbReference type="OrthoDB" id="8453806at2"/>
<evidence type="ECO:0000313" key="3">
    <source>
        <dbReference type="EMBL" id="TPW31070.1"/>
    </source>
</evidence>
<dbReference type="RefSeq" id="WP_141148942.1">
    <property type="nucleotide sequence ID" value="NZ_VHLG01000004.1"/>
</dbReference>
<dbReference type="AlphaFoldDB" id="A0A506UAX5"/>
<feature type="chain" id="PRO_5021323291" description="Antifreeze protein" evidence="2">
    <location>
        <begin position="25"/>
        <end position="115"/>
    </location>
</feature>
<evidence type="ECO:0000313" key="4">
    <source>
        <dbReference type="Proteomes" id="UP000318801"/>
    </source>
</evidence>
<evidence type="ECO:0008006" key="5">
    <source>
        <dbReference type="Google" id="ProtNLM"/>
    </source>
</evidence>
<feature type="region of interest" description="Disordered" evidence="1">
    <location>
        <begin position="28"/>
        <end position="52"/>
    </location>
</feature>
<gene>
    <name evidence="3" type="ORF">FJU08_10475</name>
</gene>
<feature type="signal peptide" evidence="2">
    <location>
        <begin position="1"/>
        <end position="24"/>
    </location>
</feature>
<dbReference type="EMBL" id="VHLG01000004">
    <property type="protein sequence ID" value="TPW31070.1"/>
    <property type="molecule type" value="Genomic_DNA"/>
</dbReference>
<sequence>MGRMLTATFTALAILAGATMPAAAGGFHDGPGQQHWRADAPRGHGTGNIDRRQPMRACDPREALHRAKWMGIRHARVVDVDRRTVTIYGHARHGRVNVNFANRPGCPAVMGWSYR</sequence>
<evidence type="ECO:0000256" key="1">
    <source>
        <dbReference type="SAM" id="MobiDB-lite"/>
    </source>
</evidence>
<evidence type="ECO:0000256" key="2">
    <source>
        <dbReference type="SAM" id="SignalP"/>
    </source>
</evidence>
<dbReference type="Proteomes" id="UP000318801">
    <property type="component" value="Unassembled WGS sequence"/>
</dbReference>
<keyword evidence="4" id="KW-1185">Reference proteome</keyword>
<name>A0A506UAX5_9HYPH</name>
<organism evidence="3 4">
    <name type="scientific">Martelella alba</name>
    <dbReference type="NCBI Taxonomy" id="2590451"/>
    <lineage>
        <taxon>Bacteria</taxon>
        <taxon>Pseudomonadati</taxon>
        <taxon>Pseudomonadota</taxon>
        <taxon>Alphaproteobacteria</taxon>
        <taxon>Hyphomicrobiales</taxon>
        <taxon>Aurantimonadaceae</taxon>
        <taxon>Martelella</taxon>
    </lineage>
</organism>
<accession>A0A506UAX5</accession>
<protein>
    <recommendedName>
        <fullName evidence="5">Antifreeze protein</fullName>
    </recommendedName>
</protein>
<reference evidence="3 4" key="1">
    <citation type="submission" date="2019-06" db="EMBL/GenBank/DDBJ databases">
        <authorList>
            <person name="Li M."/>
        </authorList>
    </citation>
    <scope>NUCLEOTIDE SEQUENCE [LARGE SCALE GENOMIC DNA]</scope>
    <source>
        <strain evidence="3 4">BGMRC2036</strain>
    </source>
</reference>
<proteinExistence type="predicted"/>
<keyword evidence="2" id="KW-0732">Signal</keyword>